<reference evidence="2 3" key="1">
    <citation type="submission" date="2024-11" db="EMBL/GenBank/DDBJ databases">
        <title>A near-complete genome assembly of Cinchona calisaya.</title>
        <authorList>
            <person name="Lian D.C."/>
            <person name="Zhao X.W."/>
            <person name="Wei L."/>
        </authorList>
    </citation>
    <scope>NUCLEOTIDE SEQUENCE [LARGE SCALE GENOMIC DNA]</scope>
    <source>
        <tissue evidence="2">Nenye</tissue>
    </source>
</reference>
<evidence type="ECO:0000256" key="1">
    <source>
        <dbReference type="SAM" id="SignalP"/>
    </source>
</evidence>
<organism evidence="2 3">
    <name type="scientific">Cinchona calisaya</name>
    <dbReference type="NCBI Taxonomy" id="153742"/>
    <lineage>
        <taxon>Eukaryota</taxon>
        <taxon>Viridiplantae</taxon>
        <taxon>Streptophyta</taxon>
        <taxon>Embryophyta</taxon>
        <taxon>Tracheophyta</taxon>
        <taxon>Spermatophyta</taxon>
        <taxon>Magnoliopsida</taxon>
        <taxon>eudicotyledons</taxon>
        <taxon>Gunneridae</taxon>
        <taxon>Pentapetalae</taxon>
        <taxon>asterids</taxon>
        <taxon>lamiids</taxon>
        <taxon>Gentianales</taxon>
        <taxon>Rubiaceae</taxon>
        <taxon>Cinchonoideae</taxon>
        <taxon>Cinchoneae</taxon>
        <taxon>Cinchona</taxon>
    </lineage>
</organism>
<name>A0ABD2Z3Y8_9GENT</name>
<evidence type="ECO:0000313" key="2">
    <source>
        <dbReference type="EMBL" id="KAL3513814.1"/>
    </source>
</evidence>
<dbReference type="Proteomes" id="UP001630127">
    <property type="component" value="Unassembled WGS sequence"/>
</dbReference>
<proteinExistence type="predicted"/>
<protein>
    <submittedName>
        <fullName evidence="2">Uncharacterized protein</fullName>
    </submittedName>
</protein>
<dbReference type="EMBL" id="JBJUIK010000011">
    <property type="protein sequence ID" value="KAL3513814.1"/>
    <property type="molecule type" value="Genomic_DNA"/>
</dbReference>
<comment type="caution">
    <text evidence="2">The sequence shown here is derived from an EMBL/GenBank/DDBJ whole genome shotgun (WGS) entry which is preliminary data.</text>
</comment>
<gene>
    <name evidence="2" type="ORF">ACH5RR_026531</name>
</gene>
<sequence>MRRFLVAQLLLCLLVILGLSGPSLADTVNIDWSNRAWLAQVSVTTYQAQDTFEFQNTPSGGIYELDLTSYTTCTLGDGPTYGANSYTPGGAAVAYFAGEACAEGDKVVILTT</sequence>
<accession>A0ABD2Z3Y8</accession>
<feature type="signal peptide" evidence="1">
    <location>
        <begin position="1"/>
        <end position="25"/>
    </location>
</feature>
<keyword evidence="3" id="KW-1185">Reference proteome</keyword>
<dbReference type="AlphaFoldDB" id="A0ABD2Z3Y8"/>
<keyword evidence="1" id="KW-0732">Signal</keyword>
<feature type="chain" id="PRO_5044885989" evidence="1">
    <location>
        <begin position="26"/>
        <end position="112"/>
    </location>
</feature>
<evidence type="ECO:0000313" key="3">
    <source>
        <dbReference type="Proteomes" id="UP001630127"/>
    </source>
</evidence>